<gene>
    <name evidence="1" type="ORF">R5A26_32915</name>
</gene>
<keyword evidence="2" id="KW-1185">Reference proteome</keyword>
<name>A0ABU4FJM6_9ACTN</name>
<reference evidence="1 2" key="1">
    <citation type="submission" date="2023-10" db="EMBL/GenBank/DDBJ databases">
        <title>Characterization of rhizosphere-enriched actinobacteria from wheat plants lab-grown on chernevaya soil.</title>
        <authorList>
            <person name="Tikhonova E.N."/>
            <person name="Konopkin A."/>
            <person name="Kravchenko I.K."/>
        </authorList>
    </citation>
    <scope>NUCLEOTIDE SEQUENCE [LARGE SCALE GENOMIC DNA]</scope>
    <source>
        <strain evidence="1 2">RR29</strain>
    </source>
</reference>
<dbReference type="Proteomes" id="UP001187346">
    <property type="component" value="Unassembled WGS sequence"/>
</dbReference>
<sequence length="199" mass="23188">MPEQDPLEGEWKNLKTDAEHALQTLFHQIDKNVKAQELFEAYTYAKRVTADALKVRMLMHLPAENPKFRELYSKVQDELDARYGQFFPDGFLKAPYGDQLHEHLFSLLQESLSEPIEAAKLRIVTADGVHTERRTRELRELGMDVDWYKENGIDVYVLRSFDLTFDVLPSLVRTIVRRKVKSKADQRRILEEAGIPTNE</sequence>
<accession>A0ABU4FJM6</accession>
<organism evidence="1 2">
    <name type="scientific">Streptomyces prunicolor</name>
    <dbReference type="NCBI Taxonomy" id="67348"/>
    <lineage>
        <taxon>Bacteria</taxon>
        <taxon>Bacillati</taxon>
        <taxon>Actinomycetota</taxon>
        <taxon>Actinomycetes</taxon>
        <taxon>Kitasatosporales</taxon>
        <taxon>Streptomycetaceae</taxon>
        <taxon>Streptomyces</taxon>
    </lineage>
</organism>
<proteinExistence type="predicted"/>
<evidence type="ECO:0008006" key="3">
    <source>
        <dbReference type="Google" id="ProtNLM"/>
    </source>
</evidence>
<dbReference type="EMBL" id="JAWMAJ010000142">
    <property type="protein sequence ID" value="MDV7220749.1"/>
    <property type="molecule type" value="Genomic_DNA"/>
</dbReference>
<protein>
    <recommendedName>
        <fullName evidence="3">DUF559 domain-containing protein</fullName>
    </recommendedName>
</protein>
<comment type="caution">
    <text evidence="1">The sequence shown here is derived from an EMBL/GenBank/DDBJ whole genome shotgun (WGS) entry which is preliminary data.</text>
</comment>
<evidence type="ECO:0000313" key="2">
    <source>
        <dbReference type="Proteomes" id="UP001187346"/>
    </source>
</evidence>
<evidence type="ECO:0000313" key="1">
    <source>
        <dbReference type="EMBL" id="MDV7220749.1"/>
    </source>
</evidence>
<dbReference type="RefSeq" id="WP_317774219.1">
    <property type="nucleotide sequence ID" value="NZ_JAWMAJ010000142.1"/>
</dbReference>